<dbReference type="PROSITE" id="PS51318">
    <property type="entry name" value="TAT"/>
    <property type="match status" value="1"/>
</dbReference>
<keyword evidence="2" id="KW-0732">Signal</keyword>
<reference evidence="6" key="1">
    <citation type="journal article" date="2019" name="Int. J. Syst. Evol. Microbiol.">
        <title>The Global Catalogue of Microorganisms (GCM) 10K type strain sequencing project: providing services to taxonomists for standard genome sequencing and annotation.</title>
        <authorList>
            <consortium name="The Broad Institute Genomics Platform"/>
            <consortium name="The Broad Institute Genome Sequencing Center for Infectious Disease"/>
            <person name="Wu L."/>
            <person name="Ma J."/>
        </authorList>
    </citation>
    <scope>NUCLEOTIDE SEQUENCE [LARGE SCALE GENOMIC DNA]</scope>
    <source>
        <strain evidence="6">KACC 14249</strain>
    </source>
</reference>
<keyword evidence="5" id="KW-0378">Hydrolase</keyword>
<dbReference type="SUPFAM" id="SSF48208">
    <property type="entry name" value="Six-hairpin glycosidases"/>
    <property type="match status" value="1"/>
</dbReference>
<evidence type="ECO:0000259" key="4">
    <source>
        <dbReference type="Pfam" id="PF09137"/>
    </source>
</evidence>
<dbReference type="InterPro" id="IPR011013">
    <property type="entry name" value="Gal_mutarotase_sf_dom"/>
</dbReference>
<feature type="signal peptide" evidence="2">
    <location>
        <begin position="1"/>
        <end position="38"/>
    </location>
</feature>
<keyword evidence="6" id="KW-1185">Reference proteome</keyword>
<dbReference type="Gene3D" id="2.70.98.10">
    <property type="match status" value="1"/>
</dbReference>
<dbReference type="InterPro" id="IPR015220">
    <property type="entry name" value="Glucodextranase_N"/>
</dbReference>
<dbReference type="GO" id="GO:0016787">
    <property type="term" value="F:hydrolase activity"/>
    <property type="evidence" value="ECO:0007669"/>
    <property type="project" value="UniProtKB-KW"/>
</dbReference>
<sequence>MRRSVVPSQGSRRPAVALAAVAAAAVTLSTLLAPGASGATGVAGTSADGAAPGGPGVQEGFLPADKSGFGTSATRASRVWFTQQRSGGLGEIFYPDLSTPAARSLDLLVQDQPGHVVRASDASTVSTKRVASGGLSFTQTYAARSGRWQLRTTTVTDPSRASVVLEVTVSSADGAAHPVWAVYDPALSNSRNDDAGSTRGRTLVASDATAASALAAAPAMTATSNGYRGTSDGESDLLADGRLDGRYATAAPGNLVQTGQLAVDGRSHRSATLAISFAPTEDGAVAGAQATLRKGFSQVSASYARGWRSYQDGLRRAPSALTASERRLYQTSVLVLAASEDKTYRGAYVASPSAPWAFGADEPSGPYHLVWSRDLYQIATALIAAGDRAGAGRALTYLFDRQQKPDGSFPQNSTVAGVPFWGGLQLDEVALPVVLADQLGRRDAATWTHVRSAMEFLLSFSADGYAAPYTPAERWENQSGFSPNTIAAEIAGLVCAARIARANGATTDARRYLATADDWQRRLKAWTLTTNGPYSDKPYFLRLTKDGHPDLGTTYTIGDSGPADVDQRRVVDPSFLDLVRLGVLPAQDRDVRNTLRVVDEQLGVRTARGLYWHRASFDGYGEQADGSPWEIGLPDGSLLNHGRAWPLLNGERGEYLIAGGHDSAAREQLAAMARTAGSAQMLPEQVWDDYPPSGQPGFTPGTATTSATPLAWTHAQFVRLAQNLAASRVVEQPSAVRHRYGGTAG</sequence>
<dbReference type="Pfam" id="PF09137">
    <property type="entry name" value="Glucodextran_N"/>
    <property type="match status" value="1"/>
</dbReference>
<evidence type="ECO:0000259" key="3">
    <source>
        <dbReference type="Pfam" id="PF00723"/>
    </source>
</evidence>
<dbReference type="InterPro" id="IPR011613">
    <property type="entry name" value="GH15-like"/>
</dbReference>
<dbReference type="InterPro" id="IPR006311">
    <property type="entry name" value="TAT_signal"/>
</dbReference>
<comment type="caution">
    <text evidence="5">The sequence shown here is derived from an EMBL/GenBank/DDBJ whole genome shotgun (WGS) entry which is preliminary data.</text>
</comment>
<dbReference type="EMBL" id="JBHSRD010000003">
    <property type="protein sequence ID" value="MFC6007475.1"/>
    <property type="molecule type" value="Genomic_DNA"/>
</dbReference>
<evidence type="ECO:0000313" key="6">
    <source>
        <dbReference type="Proteomes" id="UP001596189"/>
    </source>
</evidence>
<feature type="domain" description="Glucodextranase N-terminal" evidence="4">
    <location>
        <begin position="51"/>
        <end position="311"/>
    </location>
</feature>
<dbReference type="Pfam" id="PF00723">
    <property type="entry name" value="Glyco_hydro_15"/>
    <property type="match status" value="2"/>
</dbReference>
<accession>A0ABW1JE98</accession>
<dbReference type="Proteomes" id="UP001596189">
    <property type="component" value="Unassembled WGS sequence"/>
</dbReference>
<evidence type="ECO:0000256" key="1">
    <source>
        <dbReference type="SAM" id="MobiDB-lite"/>
    </source>
</evidence>
<dbReference type="Gene3D" id="1.50.10.10">
    <property type="match status" value="1"/>
</dbReference>
<feature type="chain" id="PRO_5045142487" evidence="2">
    <location>
        <begin position="39"/>
        <end position="745"/>
    </location>
</feature>
<evidence type="ECO:0000313" key="5">
    <source>
        <dbReference type="EMBL" id="MFC6007475.1"/>
    </source>
</evidence>
<dbReference type="PANTHER" id="PTHR31616">
    <property type="entry name" value="TREHALASE"/>
    <property type="match status" value="1"/>
</dbReference>
<feature type="compositionally biased region" description="Low complexity" evidence="1">
    <location>
        <begin position="41"/>
        <end position="50"/>
    </location>
</feature>
<feature type="domain" description="GH15-like" evidence="3">
    <location>
        <begin position="325"/>
        <end position="390"/>
    </location>
</feature>
<feature type="domain" description="GH15-like" evidence="3">
    <location>
        <begin position="408"/>
        <end position="721"/>
    </location>
</feature>
<dbReference type="RefSeq" id="WP_378227022.1">
    <property type="nucleotide sequence ID" value="NZ_BAABFP010000004.1"/>
</dbReference>
<organism evidence="5 6">
    <name type="scientific">Angustibacter luteus</name>
    <dbReference type="NCBI Taxonomy" id="658456"/>
    <lineage>
        <taxon>Bacteria</taxon>
        <taxon>Bacillati</taxon>
        <taxon>Actinomycetota</taxon>
        <taxon>Actinomycetes</taxon>
        <taxon>Kineosporiales</taxon>
        <taxon>Kineosporiaceae</taxon>
    </lineage>
</organism>
<gene>
    <name evidence="5" type="ORF">ACFQDO_10075</name>
</gene>
<dbReference type="PANTHER" id="PTHR31616:SF0">
    <property type="entry name" value="GLUCAN 1,4-ALPHA-GLUCOSIDASE"/>
    <property type="match status" value="1"/>
</dbReference>
<dbReference type="InterPro" id="IPR014718">
    <property type="entry name" value="GH-type_carb-bd"/>
</dbReference>
<name>A0ABW1JE98_9ACTN</name>
<dbReference type="SUPFAM" id="SSF74650">
    <property type="entry name" value="Galactose mutarotase-like"/>
    <property type="match status" value="1"/>
</dbReference>
<proteinExistence type="predicted"/>
<protein>
    <submittedName>
        <fullName evidence="5">Glycoside hydrolase family 15 protein</fullName>
    </submittedName>
</protein>
<dbReference type="InterPro" id="IPR008928">
    <property type="entry name" value="6-hairpin_glycosidase_sf"/>
</dbReference>
<evidence type="ECO:0000256" key="2">
    <source>
        <dbReference type="SAM" id="SignalP"/>
    </source>
</evidence>
<feature type="region of interest" description="Disordered" evidence="1">
    <location>
        <begin position="41"/>
        <end position="66"/>
    </location>
</feature>
<dbReference type="InterPro" id="IPR012341">
    <property type="entry name" value="6hp_glycosidase-like_sf"/>
</dbReference>